<feature type="transmembrane region" description="Helical" evidence="1">
    <location>
        <begin position="47"/>
        <end position="67"/>
    </location>
</feature>
<comment type="caution">
    <text evidence="2">The sequence shown here is derived from an EMBL/GenBank/DDBJ whole genome shotgun (WGS) entry which is preliminary data.</text>
</comment>
<evidence type="ECO:0000313" key="2">
    <source>
        <dbReference type="EMBL" id="MDX8149447.1"/>
    </source>
</evidence>
<dbReference type="Proteomes" id="UP001285352">
    <property type="component" value="Unassembled WGS sequence"/>
</dbReference>
<dbReference type="EMBL" id="JAXAVU010000017">
    <property type="protein sequence ID" value="MDX8149447.1"/>
    <property type="molecule type" value="Genomic_DNA"/>
</dbReference>
<keyword evidence="1" id="KW-1133">Transmembrane helix</keyword>
<evidence type="ECO:0000313" key="3">
    <source>
        <dbReference type="Proteomes" id="UP001285352"/>
    </source>
</evidence>
<keyword evidence="1" id="KW-0812">Transmembrane</keyword>
<accession>A0ABU4VDH3</accession>
<proteinExistence type="predicted"/>
<evidence type="ECO:0000256" key="1">
    <source>
        <dbReference type="SAM" id="Phobius"/>
    </source>
</evidence>
<dbReference type="RefSeq" id="WP_319981417.1">
    <property type="nucleotide sequence ID" value="NZ_JAXAVU010000017.1"/>
</dbReference>
<feature type="transmembrane region" description="Helical" evidence="1">
    <location>
        <begin position="20"/>
        <end position="41"/>
    </location>
</feature>
<protein>
    <submittedName>
        <fullName evidence="2">Uncharacterized protein</fullName>
    </submittedName>
</protein>
<keyword evidence="3" id="KW-1185">Reference proteome</keyword>
<reference evidence="2 3" key="1">
    <citation type="submission" date="2023-11" db="EMBL/GenBank/DDBJ databases">
        <title>Lentzea sokolovensis, sp. nov., Lentzea kristufkii, sp. nov., and Lentzea miocenensis, sp. nov., rare actinobacteria from Sokolov Coal Basin, Miocene lacustrine sediment, Czech Republic.</title>
        <authorList>
            <person name="Lara A."/>
            <person name="Kotroba L."/>
            <person name="Nouioui I."/>
            <person name="Neumann-Schaal M."/>
            <person name="Mast Y."/>
            <person name="Chronakova A."/>
        </authorList>
    </citation>
    <scope>NUCLEOTIDE SEQUENCE [LARGE SCALE GENOMIC DNA]</scope>
    <source>
        <strain evidence="2 3">BCCO 10_0061</strain>
    </source>
</reference>
<organism evidence="2 3">
    <name type="scientific">Lentzea sokolovensis</name>
    <dbReference type="NCBI Taxonomy" id="3095429"/>
    <lineage>
        <taxon>Bacteria</taxon>
        <taxon>Bacillati</taxon>
        <taxon>Actinomycetota</taxon>
        <taxon>Actinomycetes</taxon>
        <taxon>Pseudonocardiales</taxon>
        <taxon>Pseudonocardiaceae</taxon>
        <taxon>Lentzea</taxon>
    </lineage>
</organism>
<keyword evidence="1" id="KW-0472">Membrane</keyword>
<gene>
    <name evidence="2" type="ORF">SK854_45505</name>
</gene>
<sequence>MKGVAALGGQGVGRITRYFYFWVVLVAVFTAAAATHIALAITYSELWPVWVALALLVVAVGCARAAVRARP</sequence>
<name>A0ABU4VDH3_9PSEU</name>